<evidence type="ECO:0000256" key="7">
    <source>
        <dbReference type="SAM" id="SignalP"/>
    </source>
</evidence>
<feature type="active site" description="Charge relay system" evidence="5">
    <location>
        <position position="212"/>
    </location>
</feature>
<keyword evidence="3 5" id="KW-0378">Hydrolase</keyword>
<dbReference type="InterPro" id="IPR050131">
    <property type="entry name" value="Peptidase_S8_subtilisin-like"/>
</dbReference>
<dbReference type="PROSITE" id="PS00136">
    <property type="entry name" value="SUBTILASE_ASP"/>
    <property type="match status" value="1"/>
</dbReference>
<dbReference type="InterPro" id="IPR034193">
    <property type="entry name" value="PCSK9_ProteinaseK-like"/>
</dbReference>
<feature type="signal peptide" evidence="7">
    <location>
        <begin position="1"/>
        <end position="18"/>
    </location>
</feature>
<evidence type="ECO:0000259" key="8">
    <source>
        <dbReference type="Pfam" id="PF00082"/>
    </source>
</evidence>
<evidence type="ECO:0000256" key="1">
    <source>
        <dbReference type="ARBA" id="ARBA00011073"/>
    </source>
</evidence>
<proteinExistence type="inferred from homology"/>
<feature type="domain" description="Peptidase S8/S53" evidence="8">
    <location>
        <begin position="165"/>
        <end position="432"/>
    </location>
</feature>
<comment type="similarity">
    <text evidence="1 5 6">Belongs to the peptidase S8 family.</text>
</comment>
<dbReference type="CDD" id="cd04077">
    <property type="entry name" value="Peptidases_S8_PCSK9_ProteinaseK_like"/>
    <property type="match status" value="1"/>
</dbReference>
<dbReference type="PROSITE" id="PS51892">
    <property type="entry name" value="SUBTILASE"/>
    <property type="match status" value="1"/>
</dbReference>
<evidence type="ECO:0000256" key="4">
    <source>
        <dbReference type="ARBA" id="ARBA00022825"/>
    </source>
</evidence>
<evidence type="ECO:0000256" key="2">
    <source>
        <dbReference type="ARBA" id="ARBA00022670"/>
    </source>
</evidence>
<dbReference type="InterPro" id="IPR036852">
    <property type="entry name" value="Peptidase_S8/S53_dom_sf"/>
</dbReference>
<evidence type="ECO:0000313" key="9">
    <source>
        <dbReference type="EMBL" id="KAL2060217.1"/>
    </source>
</evidence>
<dbReference type="SUPFAM" id="SSF54897">
    <property type="entry name" value="Protease propeptides/inhibitors"/>
    <property type="match status" value="1"/>
</dbReference>
<dbReference type="InterPro" id="IPR022398">
    <property type="entry name" value="Peptidase_S8_His-AS"/>
</dbReference>
<dbReference type="Proteomes" id="UP001595075">
    <property type="component" value="Unassembled WGS sequence"/>
</dbReference>
<keyword evidence="7" id="KW-0732">Signal</keyword>
<sequence length="451" mass="47157">MHAPLTLALLPLISLTLANPLPQAADAPVTIANADLSAANTVPNSYIIVYKPTADDGQIKKYHGEILAKLGKKPAAEFNINGWKASNVITDAAGLAKVGKSGLIDYIEKDSYISVSPSTNDTQVKSGPSAQSLVQQPDATWGLGRISHKLRGYWNYIYDTTKCQNTRVYILDTGILIGHSEFGGRAVWGANFISGSPRVLANTRKNTDENGHGTHCAGTVAGASVGVCKKGTVVAVKVLNKAGSGSYSGIIAGMQWGTSDSDSSSPHFPSSYLHPLQTLIPIPALNDAYARGMQKRSVFSMSIGGPLSSSVNSAVASVVSYGIPVVVAAGNENLNAASFSPASAPNAITVAASDYYDARASFSNYGTGVDIFAPGVSILSSWYSCTTCYYYLSGTSMATPHVAGLAAYLIAKEGLTTPKGVADRIISLSTKNKITDTKGVPNRLAYNGNGY</sequence>
<dbReference type="PANTHER" id="PTHR43806">
    <property type="entry name" value="PEPTIDASE S8"/>
    <property type="match status" value="1"/>
</dbReference>
<dbReference type="PRINTS" id="PR00723">
    <property type="entry name" value="SUBTILISIN"/>
</dbReference>
<name>A0ABR4BRA7_9HELO</name>
<organism evidence="9 10">
    <name type="scientific">Oculimacula yallundae</name>
    <dbReference type="NCBI Taxonomy" id="86028"/>
    <lineage>
        <taxon>Eukaryota</taxon>
        <taxon>Fungi</taxon>
        <taxon>Dikarya</taxon>
        <taxon>Ascomycota</taxon>
        <taxon>Pezizomycotina</taxon>
        <taxon>Leotiomycetes</taxon>
        <taxon>Helotiales</taxon>
        <taxon>Ploettnerulaceae</taxon>
        <taxon>Oculimacula</taxon>
    </lineage>
</organism>
<keyword evidence="10" id="KW-1185">Reference proteome</keyword>
<reference evidence="9 10" key="1">
    <citation type="journal article" date="2024" name="Commun. Biol.">
        <title>Comparative genomic analysis of thermophilic fungi reveals convergent evolutionary adaptations and gene losses.</title>
        <authorList>
            <person name="Steindorff A.S."/>
            <person name="Aguilar-Pontes M.V."/>
            <person name="Robinson A.J."/>
            <person name="Andreopoulos B."/>
            <person name="LaButti K."/>
            <person name="Kuo A."/>
            <person name="Mondo S."/>
            <person name="Riley R."/>
            <person name="Otillar R."/>
            <person name="Haridas S."/>
            <person name="Lipzen A."/>
            <person name="Grimwood J."/>
            <person name="Schmutz J."/>
            <person name="Clum A."/>
            <person name="Reid I.D."/>
            <person name="Moisan M.C."/>
            <person name="Butler G."/>
            <person name="Nguyen T.T.M."/>
            <person name="Dewar K."/>
            <person name="Conant G."/>
            <person name="Drula E."/>
            <person name="Henrissat B."/>
            <person name="Hansel C."/>
            <person name="Singer S."/>
            <person name="Hutchinson M.I."/>
            <person name="de Vries R.P."/>
            <person name="Natvig D.O."/>
            <person name="Powell A.J."/>
            <person name="Tsang A."/>
            <person name="Grigoriev I.V."/>
        </authorList>
    </citation>
    <scope>NUCLEOTIDE SEQUENCE [LARGE SCALE GENOMIC DNA]</scope>
    <source>
        <strain evidence="9 10">CBS 494.80</strain>
    </source>
</reference>
<dbReference type="InterPro" id="IPR000209">
    <property type="entry name" value="Peptidase_S8/S53_dom"/>
</dbReference>
<dbReference type="PANTHER" id="PTHR43806:SF11">
    <property type="entry name" value="CEREVISIN-RELATED"/>
    <property type="match status" value="1"/>
</dbReference>
<evidence type="ECO:0000313" key="10">
    <source>
        <dbReference type="Proteomes" id="UP001595075"/>
    </source>
</evidence>
<comment type="caution">
    <text evidence="9">The sequence shown here is derived from an EMBL/GenBank/DDBJ whole genome shotgun (WGS) entry which is preliminary data.</text>
</comment>
<dbReference type="SUPFAM" id="SSF52743">
    <property type="entry name" value="Subtilisin-like"/>
    <property type="match status" value="1"/>
</dbReference>
<accession>A0ABR4BRA7</accession>
<keyword evidence="4 5" id="KW-0720">Serine protease</keyword>
<dbReference type="Pfam" id="PF00082">
    <property type="entry name" value="Peptidase_S8"/>
    <property type="match status" value="1"/>
</dbReference>
<dbReference type="PROSITE" id="PS00138">
    <property type="entry name" value="SUBTILASE_SER"/>
    <property type="match status" value="1"/>
</dbReference>
<evidence type="ECO:0000256" key="6">
    <source>
        <dbReference type="RuleBase" id="RU003355"/>
    </source>
</evidence>
<dbReference type="EMBL" id="JAZHXI010000023">
    <property type="protein sequence ID" value="KAL2060217.1"/>
    <property type="molecule type" value="Genomic_DNA"/>
</dbReference>
<dbReference type="Gene3D" id="3.40.50.200">
    <property type="entry name" value="Peptidase S8/S53 domain"/>
    <property type="match status" value="1"/>
</dbReference>
<evidence type="ECO:0000256" key="5">
    <source>
        <dbReference type="PROSITE-ProRule" id="PRU01240"/>
    </source>
</evidence>
<dbReference type="InterPro" id="IPR023827">
    <property type="entry name" value="Peptidase_S8_Asp-AS"/>
</dbReference>
<protein>
    <recommendedName>
        <fullName evidence="8">Peptidase S8/S53 domain-containing protein</fullName>
    </recommendedName>
</protein>
<dbReference type="InterPro" id="IPR015500">
    <property type="entry name" value="Peptidase_S8_subtilisin-rel"/>
</dbReference>
<feature type="chain" id="PRO_5046499584" description="Peptidase S8/S53 domain-containing protein" evidence="7">
    <location>
        <begin position="19"/>
        <end position="451"/>
    </location>
</feature>
<evidence type="ECO:0000256" key="3">
    <source>
        <dbReference type="ARBA" id="ARBA00022801"/>
    </source>
</evidence>
<dbReference type="PROSITE" id="PS00137">
    <property type="entry name" value="SUBTILASE_HIS"/>
    <property type="match status" value="1"/>
</dbReference>
<dbReference type="InterPro" id="IPR023828">
    <property type="entry name" value="Peptidase_S8_Ser-AS"/>
</dbReference>
<feature type="active site" description="Charge relay system" evidence="5">
    <location>
        <position position="172"/>
    </location>
</feature>
<gene>
    <name evidence="9" type="ORF">VTL71DRAFT_9612</name>
</gene>
<keyword evidence="2 5" id="KW-0645">Protease</keyword>
<feature type="active site" description="Charge relay system" evidence="5">
    <location>
        <position position="396"/>
    </location>
</feature>